<proteinExistence type="predicted"/>
<sequence length="189" mass="20705">MKKLLAMILALGVTFSICTSCGSSSSDTEDEDSSSTVLENSDELLKSNNKVAKTLFTLVNSRYADVIVEGGEYTEGEYTFEVTDAMETEGQDDTIKREKYSEEATKTDIEQTCWKALKKADIDKGICVVKIADSVITMACYSNSEISQCAGIYPNPKTEAPSFGISNIPEEYKQVPSYDDDDEDAGVMD</sequence>
<feature type="region of interest" description="Disordered" evidence="1">
    <location>
        <begin position="160"/>
        <end position="189"/>
    </location>
</feature>
<feature type="signal peptide" evidence="2">
    <location>
        <begin position="1"/>
        <end position="25"/>
    </location>
</feature>
<accession>A0AAW5KGT5</accession>
<reference evidence="3" key="1">
    <citation type="submission" date="2022-06" db="EMBL/GenBank/DDBJ databases">
        <title>Isolation of gut microbiota from human fecal samples.</title>
        <authorList>
            <person name="Pamer E.G."/>
            <person name="Barat B."/>
            <person name="Waligurski E."/>
            <person name="Medina S."/>
            <person name="Paddock L."/>
            <person name="Mostad J."/>
        </authorList>
    </citation>
    <scope>NUCLEOTIDE SEQUENCE</scope>
    <source>
        <strain evidence="3">DFI.5.57</strain>
    </source>
</reference>
<protein>
    <recommendedName>
        <fullName evidence="5">Secreted protein</fullName>
    </recommendedName>
</protein>
<comment type="caution">
    <text evidence="3">The sequence shown here is derived from an EMBL/GenBank/DDBJ whole genome shotgun (WGS) entry which is preliminary data.</text>
</comment>
<feature type="chain" id="PRO_5043666598" description="Secreted protein" evidence="2">
    <location>
        <begin position="26"/>
        <end position="189"/>
    </location>
</feature>
<dbReference type="Proteomes" id="UP001206236">
    <property type="component" value="Unassembled WGS sequence"/>
</dbReference>
<dbReference type="EMBL" id="JANGCN010000004">
    <property type="protein sequence ID" value="MCQ5152231.1"/>
    <property type="molecule type" value="Genomic_DNA"/>
</dbReference>
<evidence type="ECO:0000313" key="4">
    <source>
        <dbReference type="Proteomes" id="UP001206236"/>
    </source>
</evidence>
<dbReference type="AlphaFoldDB" id="A0AAW5KGT5"/>
<evidence type="ECO:0000256" key="1">
    <source>
        <dbReference type="SAM" id="MobiDB-lite"/>
    </source>
</evidence>
<feature type="compositionally biased region" description="Acidic residues" evidence="1">
    <location>
        <begin position="178"/>
        <end position="189"/>
    </location>
</feature>
<keyword evidence="2" id="KW-0732">Signal</keyword>
<evidence type="ECO:0000256" key="2">
    <source>
        <dbReference type="SAM" id="SignalP"/>
    </source>
</evidence>
<dbReference type="RefSeq" id="WP_256321593.1">
    <property type="nucleotide sequence ID" value="NZ_JANGCN010000004.1"/>
</dbReference>
<name>A0AAW5KGT5_9FIRM</name>
<evidence type="ECO:0008006" key="5">
    <source>
        <dbReference type="Google" id="ProtNLM"/>
    </source>
</evidence>
<gene>
    <name evidence="3" type="ORF">NE632_02835</name>
</gene>
<organism evidence="3 4">
    <name type="scientific">Ruminococcus bicirculans</name>
    <name type="common">ex Wegman et al. 2014</name>
    <dbReference type="NCBI Taxonomy" id="1160721"/>
    <lineage>
        <taxon>Bacteria</taxon>
        <taxon>Bacillati</taxon>
        <taxon>Bacillota</taxon>
        <taxon>Clostridia</taxon>
        <taxon>Eubacteriales</taxon>
        <taxon>Oscillospiraceae</taxon>
        <taxon>Ruminococcus</taxon>
    </lineage>
</organism>
<evidence type="ECO:0000313" key="3">
    <source>
        <dbReference type="EMBL" id="MCQ5152231.1"/>
    </source>
</evidence>